<dbReference type="WBParaSite" id="PS1159_v2.g13497.t1">
    <property type="protein sequence ID" value="PS1159_v2.g13497.t1"/>
    <property type="gene ID" value="PS1159_v2.g13497"/>
</dbReference>
<reference evidence="2" key="1">
    <citation type="submission" date="2022-11" db="UniProtKB">
        <authorList>
            <consortium name="WormBaseParasite"/>
        </authorList>
    </citation>
    <scope>IDENTIFICATION</scope>
</reference>
<evidence type="ECO:0000313" key="1">
    <source>
        <dbReference type="Proteomes" id="UP000887580"/>
    </source>
</evidence>
<dbReference type="Proteomes" id="UP000887580">
    <property type="component" value="Unplaced"/>
</dbReference>
<proteinExistence type="predicted"/>
<protein>
    <submittedName>
        <fullName evidence="2">Uncharacterized protein</fullName>
    </submittedName>
</protein>
<accession>A0AC35F3P7</accession>
<name>A0AC35F3P7_9BILA</name>
<evidence type="ECO:0000313" key="2">
    <source>
        <dbReference type="WBParaSite" id="PS1159_v2.g13497.t1"/>
    </source>
</evidence>
<sequence>MQKTYDLPEKKSHQGIQDFTNALNGAARLRYGKRSSAPLLAPSESESAVPSDASESSLSTIIGYNPKFHAADWIPRYQDKRSPASSLDSMPQFLQSLNGAERLRFG</sequence>
<organism evidence="1 2">
    <name type="scientific">Panagrolaimus sp. PS1159</name>
    <dbReference type="NCBI Taxonomy" id="55785"/>
    <lineage>
        <taxon>Eukaryota</taxon>
        <taxon>Metazoa</taxon>
        <taxon>Ecdysozoa</taxon>
        <taxon>Nematoda</taxon>
        <taxon>Chromadorea</taxon>
        <taxon>Rhabditida</taxon>
        <taxon>Tylenchina</taxon>
        <taxon>Panagrolaimomorpha</taxon>
        <taxon>Panagrolaimoidea</taxon>
        <taxon>Panagrolaimidae</taxon>
        <taxon>Panagrolaimus</taxon>
    </lineage>
</organism>